<organism evidence="1 2">
    <name type="scientific">Symbiochloris irregularis</name>
    <dbReference type="NCBI Taxonomy" id="706552"/>
    <lineage>
        <taxon>Eukaryota</taxon>
        <taxon>Viridiplantae</taxon>
        <taxon>Chlorophyta</taxon>
        <taxon>core chlorophytes</taxon>
        <taxon>Trebouxiophyceae</taxon>
        <taxon>Trebouxiales</taxon>
        <taxon>Trebouxiaceae</taxon>
        <taxon>Symbiochloris</taxon>
    </lineage>
</organism>
<proteinExistence type="predicted"/>
<gene>
    <name evidence="1" type="ORF">WJX73_009859</name>
</gene>
<keyword evidence="2" id="KW-1185">Reference proteome</keyword>
<evidence type="ECO:0000313" key="2">
    <source>
        <dbReference type="Proteomes" id="UP001465755"/>
    </source>
</evidence>
<dbReference type="Proteomes" id="UP001465755">
    <property type="component" value="Unassembled WGS sequence"/>
</dbReference>
<evidence type="ECO:0000313" key="1">
    <source>
        <dbReference type="EMBL" id="KAK9815179.1"/>
    </source>
</evidence>
<comment type="caution">
    <text evidence="1">The sequence shown here is derived from an EMBL/GenBank/DDBJ whole genome shotgun (WGS) entry which is preliminary data.</text>
</comment>
<reference evidence="1 2" key="1">
    <citation type="journal article" date="2024" name="Nat. Commun.">
        <title>Phylogenomics reveals the evolutionary origins of lichenization in chlorophyte algae.</title>
        <authorList>
            <person name="Puginier C."/>
            <person name="Libourel C."/>
            <person name="Otte J."/>
            <person name="Skaloud P."/>
            <person name="Haon M."/>
            <person name="Grisel S."/>
            <person name="Petersen M."/>
            <person name="Berrin J.G."/>
            <person name="Delaux P.M."/>
            <person name="Dal Grande F."/>
            <person name="Keller J."/>
        </authorList>
    </citation>
    <scope>NUCLEOTIDE SEQUENCE [LARGE SCALE GENOMIC DNA]</scope>
    <source>
        <strain evidence="1 2">SAG 2036</strain>
    </source>
</reference>
<accession>A0AAW1Q4A0</accession>
<name>A0AAW1Q4A0_9CHLO</name>
<dbReference type="EMBL" id="JALJOQ010000001">
    <property type="protein sequence ID" value="KAK9815179.1"/>
    <property type="molecule type" value="Genomic_DNA"/>
</dbReference>
<sequence length="189" mass="21619">MQRADWPHGSYTPMSAPAMDFGPSLVCGVSRIQEMLDFLLEKHSAVFSALIEYAPLLGRGALSYGGLLELYEDCHLGLKLLGRGQTWSLMQLEQAQFKQCSFAWRVDHGKIKQHVDKLKTVYYEIWRQRDELARSGICHSHTLDLVLSSMSANRTGGREFRTVHQIWMAINGRPGRESNADYERRVFGW</sequence>
<protein>
    <submittedName>
        <fullName evidence="1">Uncharacterized protein</fullName>
    </submittedName>
</protein>
<dbReference type="AlphaFoldDB" id="A0AAW1Q4A0"/>